<protein>
    <submittedName>
        <fullName evidence="1">Histidine phosphatase family protein</fullName>
    </submittedName>
</protein>
<keyword evidence="2" id="KW-1185">Reference proteome</keyword>
<organism evidence="1 2">
    <name type="scientific">Jatrophihabitans cynanchi</name>
    <dbReference type="NCBI Taxonomy" id="2944128"/>
    <lineage>
        <taxon>Bacteria</taxon>
        <taxon>Bacillati</taxon>
        <taxon>Actinomycetota</taxon>
        <taxon>Actinomycetes</taxon>
        <taxon>Jatrophihabitantales</taxon>
        <taxon>Jatrophihabitantaceae</taxon>
        <taxon>Jatrophihabitans</taxon>
    </lineage>
</organism>
<reference evidence="1" key="1">
    <citation type="submission" date="2022-05" db="EMBL/GenBank/DDBJ databases">
        <title>Jatrophihabitans sp. SB3-54 whole genome sequence.</title>
        <authorList>
            <person name="Suh M.K."/>
            <person name="Eom M.K."/>
            <person name="Kim J.S."/>
            <person name="Kim H.S."/>
            <person name="Do H.E."/>
            <person name="Shin Y.K."/>
            <person name="Lee J.-S."/>
        </authorList>
    </citation>
    <scope>NUCLEOTIDE SEQUENCE</scope>
    <source>
        <strain evidence="1">SB3-54</strain>
    </source>
</reference>
<evidence type="ECO:0000313" key="2">
    <source>
        <dbReference type="Proteomes" id="UP001164693"/>
    </source>
</evidence>
<name>A0ABY7JZS3_9ACTN</name>
<sequence>MHAPPAEAGPEAGPASAAPAELPDDVQLWLVRHGETEWSRSGRHTGRTDLPLTAAGEDEARGLRAVLADVRPALVLCSPLLRARDTARLAGYQDIVIDDDLAEWDYGDYEGRTSAEIRADRPGWTLWTDGVPNGERIELVSARADRVIARARASLADGPVVLVAHGHISRVIGARWIALAPQAGANLALGTAAPSVLGFQYDAPVIVHWNLPNPATAEGNHQ</sequence>
<dbReference type="InterPro" id="IPR013078">
    <property type="entry name" value="His_Pase_superF_clade-1"/>
</dbReference>
<dbReference type="CDD" id="cd07067">
    <property type="entry name" value="HP_PGM_like"/>
    <property type="match status" value="1"/>
</dbReference>
<accession>A0ABY7JZS3</accession>
<dbReference type="InterPro" id="IPR050275">
    <property type="entry name" value="PGM_Phosphatase"/>
</dbReference>
<dbReference type="Gene3D" id="3.40.50.1240">
    <property type="entry name" value="Phosphoglycerate mutase-like"/>
    <property type="match status" value="1"/>
</dbReference>
<dbReference type="EMBL" id="CP097463">
    <property type="protein sequence ID" value="WAX56639.1"/>
    <property type="molecule type" value="Genomic_DNA"/>
</dbReference>
<dbReference type="PANTHER" id="PTHR48100">
    <property type="entry name" value="BROAD-SPECIFICITY PHOSPHATASE YOR283W-RELATED"/>
    <property type="match status" value="1"/>
</dbReference>
<proteinExistence type="predicted"/>
<gene>
    <name evidence="1" type="ORF">M6B22_19230</name>
</gene>
<evidence type="ECO:0000313" key="1">
    <source>
        <dbReference type="EMBL" id="WAX56639.1"/>
    </source>
</evidence>
<dbReference type="PANTHER" id="PTHR48100:SF15">
    <property type="entry name" value="SEDOHEPTULOSE 1,7-BISPHOSPHATASE"/>
    <property type="match status" value="1"/>
</dbReference>
<dbReference type="Proteomes" id="UP001164693">
    <property type="component" value="Chromosome"/>
</dbReference>
<dbReference type="SUPFAM" id="SSF53254">
    <property type="entry name" value="Phosphoglycerate mutase-like"/>
    <property type="match status" value="1"/>
</dbReference>
<dbReference type="SMART" id="SM00855">
    <property type="entry name" value="PGAM"/>
    <property type="match status" value="1"/>
</dbReference>
<dbReference type="InterPro" id="IPR029033">
    <property type="entry name" value="His_PPase_superfam"/>
</dbReference>
<dbReference type="Pfam" id="PF00300">
    <property type="entry name" value="His_Phos_1"/>
    <property type="match status" value="1"/>
</dbReference>